<sequence>MSDIKSKVENTVKDQGQNFGGVAGGTDVSKAKDNASEQLNKVKDQGQKVGDKVGLGGN</sequence>
<dbReference type="AlphaFoldDB" id="A0A0H5C884"/>
<dbReference type="Proteomes" id="UP000038830">
    <property type="component" value="Unassembled WGS sequence"/>
</dbReference>
<reference evidence="3" key="1">
    <citation type="journal article" date="2015" name="J. Biotechnol.">
        <title>The structure of the Cyberlindnera jadinii genome and its relation to Candida utilis analyzed by the occurrence of single nucleotide polymorphisms.</title>
        <authorList>
            <person name="Rupp O."/>
            <person name="Brinkrolf K."/>
            <person name="Buerth C."/>
            <person name="Kunigo M."/>
            <person name="Schneider J."/>
            <person name="Jaenicke S."/>
            <person name="Goesmann A."/>
            <person name="Puehler A."/>
            <person name="Jaeger K.-E."/>
            <person name="Ernst J.F."/>
        </authorList>
    </citation>
    <scope>NUCLEOTIDE SEQUENCE [LARGE SCALE GENOMIC DNA]</scope>
    <source>
        <strain evidence="3">ATCC 18201 / CBS 1600 / BCRC 20928 / JCM 3617 / NBRC 0987 / NRRL Y-1542</strain>
    </source>
</reference>
<evidence type="ECO:0000313" key="3">
    <source>
        <dbReference type="Proteomes" id="UP000038830"/>
    </source>
</evidence>
<gene>
    <name evidence="2" type="ORF">BN1211_5241</name>
</gene>
<feature type="compositionally biased region" description="Basic and acidic residues" evidence="1">
    <location>
        <begin position="1"/>
        <end position="12"/>
    </location>
</feature>
<proteinExistence type="predicted"/>
<evidence type="ECO:0000313" key="2">
    <source>
        <dbReference type="EMBL" id="CEP24418.1"/>
    </source>
</evidence>
<organism evidence="2 3">
    <name type="scientific">Cyberlindnera jadinii (strain ATCC 18201 / CBS 1600 / BCRC 20928 / JCM 3617 / NBRC 0987 / NRRL Y-1542)</name>
    <name type="common">Torula yeast</name>
    <name type="synonym">Candida utilis</name>
    <dbReference type="NCBI Taxonomy" id="983966"/>
    <lineage>
        <taxon>Eukaryota</taxon>
        <taxon>Fungi</taxon>
        <taxon>Dikarya</taxon>
        <taxon>Ascomycota</taxon>
        <taxon>Saccharomycotina</taxon>
        <taxon>Saccharomycetes</taxon>
        <taxon>Phaffomycetales</taxon>
        <taxon>Phaffomycetaceae</taxon>
        <taxon>Cyberlindnera</taxon>
    </lineage>
</organism>
<accession>A0A0H5C884</accession>
<name>A0A0H5C884_CYBJN</name>
<feature type="region of interest" description="Disordered" evidence="1">
    <location>
        <begin position="1"/>
        <end position="58"/>
    </location>
</feature>
<evidence type="ECO:0000256" key="1">
    <source>
        <dbReference type="SAM" id="MobiDB-lite"/>
    </source>
</evidence>
<dbReference type="EMBL" id="CDQK01000006">
    <property type="protein sequence ID" value="CEP24418.1"/>
    <property type="molecule type" value="Genomic_DNA"/>
</dbReference>
<feature type="compositionally biased region" description="Basic and acidic residues" evidence="1">
    <location>
        <begin position="29"/>
        <end position="51"/>
    </location>
</feature>
<protein>
    <submittedName>
        <fullName evidence="2">Uncharacterized protein</fullName>
    </submittedName>
</protein>